<evidence type="ECO:0000313" key="3">
    <source>
        <dbReference type="Proteomes" id="UP000318212"/>
    </source>
</evidence>
<comment type="caution">
    <text evidence="2">The sequence shown here is derived from an EMBL/GenBank/DDBJ whole genome shotgun (WGS) entry which is preliminary data.</text>
</comment>
<dbReference type="AlphaFoldDB" id="A0A508AQC2"/>
<dbReference type="Pfam" id="PF13472">
    <property type="entry name" value="Lipase_GDSL_2"/>
    <property type="match status" value="1"/>
</dbReference>
<keyword evidence="3" id="KW-1185">Reference proteome</keyword>
<sequence>MTSYLALGDSYTIGEAVPVEGRWPVQLAAALRADGIALDDPRIIATTGWTTDELSAALDAAEPLGEWGFVSLLIGVNNQYRNRGLDNYREEFDALLQRAIGYAGGDANRVMVLSIPDWGVTPFGREDTRGATAIGAQIDAFNAAARELSQARGVRFVDITPVSRARGAEPAMVAEDGLHPSAAMYTEWTRVAEPVARSLLRP</sequence>
<dbReference type="Gene3D" id="3.40.50.1110">
    <property type="entry name" value="SGNH hydrolase"/>
    <property type="match status" value="1"/>
</dbReference>
<accession>A0A508AQC2</accession>
<feature type="domain" description="SGNH hydrolase-type esterase" evidence="1">
    <location>
        <begin position="6"/>
        <end position="185"/>
    </location>
</feature>
<dbReference type="InterPro" id="IPR036514">
    <property type="entry name" value="SGNH_hydro_sf"/>
</dbReference>
<gene>
    <name evidence="2" type="ORF">FKV25_00455</name>
</gene>
<name>A0A508AQC2_9GAMM</name>
<dbReference type="Proteomes" id="UP000318212">
    <property type="component" value="Unassembled WGS sequence"/>
</dbReference>
<proteinExistence type="predicted"/>
<evidence type="ECO:0000259" key="1">
    <source>
        <dbReference type="Pfam" id="PF13472"/>
    </source>
</evidence>
<dbReference type="InterPro" id="IPR013830">
    <property type="entry name" value="SGNH_hydro"/>
</dbReference>
<evidence type="ECO:0000313" key="2">
    <source>
        <dbReference type="EMBL" id="TQD51657.1"/>
    </source>
</evidence>
<reference evidence="2 3" key="1">
    <citation type="submission" date="2019-06" db="EMBL/GenBank/DDBJ databases">
        <title>Lysobacter alkalisoli sp. nov. isolated from saline soil.</title>
        <authorList>
            <person name="Sun J.-Q."/>
            <person name="Xu L."/>
        </authorList>
    </citation>
    <scope>NUCLEOTIDE SEQUENCE [LARGE SCALE GENOMIC DNA]</scope>
    <source>
        <strain evidence="2 3">JCM 31130</strain>
    </source>
</reference>
<dbReference type="EMBL" id="VICE01000004">
    <property type="protein sequence ID" value="TQD51657.1"/>
    <property type="molecule type" value="Genomic_DNA"/>
</dbReference>
<keyword evidence="2" id="KW-0378">Hydrolase</keyword>
<dbReference type="GO" id="GO:0016788">
    <property type="term" value="F:hydrolase activity, acting on ester bonds"/>
    <property type="evidence" value="ECO:0007669"/>
    <property type="project" value="UniProtKB-ARBA"/>
</dbReference>
<dbReference type="CDD" id="cd01832">
    <property type="entry name" value="SGNH_hydrolase_like_1"/>
    <property type="match status" value="1"/>
</dbReference>
<organism evidence="2 3">
    <name type="scientific">Marilutibacter aestuarii</name>
    <dbReference type="NCBI Taxonomy" id="1706195"/>
    <lineage>
        <taxon>Bacteria</taxon>
        <taxon>Pseudomonadati</taxon>
        <taxon>Pseudomonadota</taxon>
        <taxon>Gammaproteobacteria</taxon>
        <taxon>Lysobacterales</taxon>
        <taxon>Lysobacteraceae</taxon>
        <taxon>Marilutibacter</taxon>
    </lineage>
</organism>
<protein>
    <submittedName>
        <fullName evidence="2">SGNH/GDSL hydrolase family protein</fullName>
    </submittedName>
</protein>
<dbReference type="RefSeq" id="WP_141516838.1">
    <property type="nucleotide sequence ID" value="NZ_VICE01000004.1"/>
</dbReference>
<dbReference type="SUPFAM" id="SSF52266">
    <property type="entry name" value="SGNH hydrolase"/>
    <property type="match status" value="1"/>
</dbReference>
<dbReference type="OrthoDB" id="158267at2"/>